<reference evidence="2" key="1">
    <citation type="submission" date="2016-04" db="EMBL/GenBank/DDBJ databases">
        <title>Cephalotus genome sequencing.</title>
        <authorList>
            <person name="Fukushima K."/>
            <person name="Hasebe M."/>
            <person name="Fang X."/>
        </authorList>
    </citation>
    <scope>NUCLEOTIDE SEQUENCE [LARGE SCALE GENOMIC DNA]</scope>
    <source>
        <strain evidence="2">cv. St1</strain>
    </source>
</reference>
<dbReference type="EMBL" id="BDDD01001183">
    <property type="protein sequence ID" value="GAV74040.1"/>
    <property type="molecule type" value="Genomic_DNA"/>
</dbReference>
<comment type="caution">
    <text evidence="1">The sequence shown here is derived from an EMBL/GenBank/DDBJ whole genome shotgun (WGS) entry which is preliminary data.</text>
</comment>
<evidence type="ECO:0000313" key="2">
    <source>
        <dbReference type="Proteomes" id="UP000187406"/>
    </source>
</evidence>
<dbReference type="Proteomes" id="UP000187406">
    <property type="component" value="Unassembled WGS sequence"/>
</dbReference>
<sequence length="11" mass="1113">SLGKDMGYVGS</sequence>
<gene>
    <name evidence="1" type="ORF">CFOL_v3_17523</name>
</gene>
<accession>A0A1Q3C1A4</accession>
<evidence type="ECO:0000313" key="1">
    <source>
        <dbReference type="EMBL" id="GAV74040.1"/>
    </source>
</evidence>
<organism evidence="1 2">
    <name type="scientific">Cephalotus follicularis</name>
    <name type="common">Albany pitcher plant</name>
    <dbReference type="NCBI Taxonomy" id="3775"/>
    <lineage>
        <taxon>Eukaryota</taxon>
        <taxon>Viridiplantae</taxon>
        <taxon>Streptophyta</taxon>
        <taxon>Embryophyta</taxon>
        <taxon>Tracheophyta</taxon>
        <taxon>Spermatophyta</taxon>
        <taxon>Magnoliopsida</taxon>
        <taxon>eudicotyledons</taxon>
        <taxon>Gunneridae</taxon>
        <taxon>Pentapetalae</taxon>
        <taxon>rosids</taxon>
        <taxon>fabids</taxon>
        <taxon>Oxalidales</taxon>
        <taxon>Cephalotaceae</taxon>
        <taxon>Cephalotus</taxon>
    </lineage>
</organism>
<keyword evidence="2" id="KW-1185">Reference proteome</keyword>
<proteinExistence type="predicted"/>
<name>A0A1Q3C1A4_CEPFO</name>
<protein>
    <submittedName>
        <fullName evidence="1">Uncharacterized protein</fullName>
    </submittedName>
</protein>
<dbReference type="OrthoDB" id="1244483at2759"/>
<feature type="non-terminal residue" evidence="1">
    <location>
        <position position="1"/>
    </location>
</feature>